<evidence type="ECO:0000313" key="7">
    <source>
        <dbReference type="Proteomes" id="UP000886722"/>
    </source>
</evidence>
<feature type="short sequence motif" description="GXSXG" evidence="4">
    <location>
        <begin position="41"/>
        <end position="45"/>
    </location>
</feature>
<feature type="short sequence motif" description="DGA/G" evidence="4">
    <location>
        <begin position="157"/>
        <end position="159"/>
    </location>
</feature>
<evidence type="ECO:0000313" key="6">
    <source>
        <dbReference type="EMBL" id="HIT39335.1"/>
    </source>
</evidence>
<comment type="caution">
    <text evidence="4">Lacks conserved residue(s) required for the propagation of feature annotation.</text>
</comment>
<gene>
    <name evidence="6" type="ORF">IAD06_04800</name>
</gene>
<dbReference type="SUPFAM" id="SSF52151">
    <property type="entry name" value="FabD/lysophospholipase-like"/>
    <property type="match status" value="1"/>
</dbReference>
<dbReference type="InterPro" id="IPR050301">
    <property type="entry name" value="NTE"/>
</dbReference>
<feature type="active site" description="Nucleophile" evidence="4">
    <location>
        <position position="43"/>
    </location>
</feature>
<feature type="domain" description="PNPLA" evidence="5">
    <location>
        <begin position="10"/>
        <end position="170"/>
    </location>
</feature>
<dbReference type="Gene3D" id="3.40.1090.10">
    <property type="entry name" value="Cytosolic phospholipase A2 catalytic domain"/>
    <property type="match status" value="1"/>
</dbReference>
<feature type="active site" description="Proton acceptor" evidence="4">
    <location>
        <position position="157"/>
    </location>
</feature>
<comment type="caution">
    <text evidence="6">The sequence shown here is derived from an EMBL/GenBank/DDBJ whole genome shotgun (WGS) entry which is preliminary data.</text>
</comment>
<keyword evidence="1 4" id="KW-0378">Hydrolase</keyword>
<dbReference type="EMBL" id="DVKT01000035">
    <property type="protein sequence ID" value="HIT39335.1"/>
    <property type="molecule type" value="Genomic_DNA"/>
</dbReference>
<dbReference type="PROSITE" id="PS51635">
    <property type="entry name" value="PNPLA"/>
    <property type="match status" value="1"/>
</dbReference>
<dbReference type="PANTHER" id="PTHR14226">
    <property type="entry name" value="NEUROPATHY TARGET ESTERASE/SWISS CHEESE D.MELANOGASTER"/>
    <property type="match status" value="1"/>
</dbReference>
<dbReference type="GO" id="GO:0016042">
    <property type="term" value="P:lipid catabolic process"/>
    <property type="evidence" value="ECO:0007669"/>
    <property type="project" value="UniProtKB-UniRule"/>
</dbReference>
<reference evidence="6" key="1">
    <citation type="submission" date="2020-10" db="EMBL/GenBank/DDBJ databases">
        <authorList>
            <person name="Gilroy R."/>
        </authorList>
    </citation>
    <scope>NUCLEOTIDE SEQUENCE</scope>
    <source>
        <strain evidence="6">21143</strain>
    </source>
</reference>
<reference evidence="6" key="2">
    <citation type="journal article" date="2021" name="PeerJ">
        <title>Extensive microbial diversity within the chicken gut microbiome revealed by metagenomics and culture.</title>
        <authorList>
            <person name="Gilroy R."/>
            <person name="Ravi A."/>
            <person name="Getino M."/>
            <person name="Pursley I."/>
            <person name="Horton D.L."/>
            <person name="Alikhan N.F."/>
            <person name="Baker D."/>
            <person name="Gharbi K."/>
            <person name="Hall N."/>
            <person name="Watson M."/>
            <person name="Adriaenssens E.M."/>
            <person name="Foster-Nyarko E."/>
            <person name="Jarju S."/>
            <person name="Secka A."/>
            <person name="Antonio M."/>
            <person name="Oren A."/>
            <person name="Chaudhuri R.R."/>
            <person name="La Ragione R."/>
            <person name="Hildebrand F."/>
            <person name="Pallen M.J."/>
        </authorList>
    </citation>
    <scope>NUCLEOTIDE SEQUENCE</scope>
    <source>
        <strain evidence="6">21143</strain>
    </source>
</reference>
<name>A0A9D1GDY5_9BACT</name>
<dbReference type="Proteomes" id="UP000886722">
    <property type="component" value="Unassembled WGS sequence"/>
</dbReference>
<dbReference type="InterPro" id="IPR002641">
    <property type="entry name" value="PNPLA_dom"/>
</dbReference>
<proteinExistence type="predicted"/>
<keyword evidence="2 4" id="KW-0442">Lipid degradation</keyword>
<evidence type="ECO:0000256" key="2">
    <source>
        <dbReference type="ARBA" id="ARBA00022963"/>
    </source>
</evidence>
<evidence type="ECO:0000256" key="1">
    <source>
        <dbReference type="ARBA" id="ARBA00022801"/>
    </source>
</evidence>
<dbReference type="GO" id="GO:0016787">
    <property type="term" value="F:hydrolase activity"/>
    <property type="evidence" value="ECO:0007669"/>
    <property type="project" value="UniProtKB-UniRule"/>
</dbReference>
<evidence type="ECO:0000256" key="4">
    <source>
        <dbReference type="PROSITE-ProRule" id="PRU01161"/>
    </source>
</evidence>
<evidence type="ECO:0000259" key="5">
    <source>
        <dbReference type="PROSITE" id="PS51635"/>
    </source>
</evidence>
<keyword evidence="3 4" id="KW-0443">Lipid metabolism</keyword>
<dbReference type="InterPro" id="IPR016035">
    <property type="entry name" value="Acyl_Trfase/lysoPLipase"/>
</dbReference>
<evidence type="ECO:0000256" key="3">
    <source>
        <dbReference type="ARBA" id="ARBA00023098"/>
    </source>
</evidence>
<dbReference type="PANTHER" id="PTHR14226:SF76">
    <property type="entry name" value="NTE FAMILY PROTEIN RSSA"/>
    <property type="match status" value="1"/>
</dbReference>
<organism evidence="6 7">
    <name type="scientific">Candidatus Caccoplasma intestinavium</name>
    <dbReference type="NCBI Taxonomy" id="2840716"/>
    <lineage>
        <taxon>Bacteria</taxon>
        <taxon>Pseudomonadati</taxon>
        <taxon>Bacteroidota</taxon>
        <taxon>Bacteroidia</taxon>
        <taxon>Bacteroidales</taxon>
        <taxon>Bacteroidaceae</taxon>
        <taxon>Bacteroidaceae incertae sedis</taxon>
        <taxon>Candidatus Caccoplasma</taxon>
    </lineage>
</organism>
<dbReference type="Pfam" id="PF01734">
    <property type="entry name" value="Patatin"/>
    <property type="match status" value="1"/>
</dbReference>
<dbReference type="AlphaFoldDB" id="A0A9D1GDY5"/>
<protein>
    <submittedName>
        <fullName evidence="6">Patatin-like phospholipase family protein</fullName>
    </submittedName>
</protein>
<accession>A0A9D1GDY5</accession>
<sequence length="305" mass="34430">MGRKKRTVALVLGSGGARGLAHIGIIEELLNRGYEITSVSGTSMGALVGGIYAAGKLEDFKHWIEGVDKFKMFQLLDFTFRFDGLVKGSRIINTLKELVPDVPIEDLPIPFSAIATDVHAEKEIVFDSGCLFDAIRASISLPSFFRPVHKKDMVLMDGGILNPLPINRVQRFPGDRVIAVDVNAQALEETASSPRPEPSATDGISIFKEWWRKTFFSGHPDKNLKEEPNYNYYNSLLQASHMMIRRISQLSVEIYKPDLLIEVPAAAYGVLEFYHSHEIIEMGRRATITALDRNDRLHRNWRFWK</sequence>